<dbReference type="EMBL" id="BNFF01000001">
    <property type="protein sequence ID" value="GHK56055.1"/>
    <property type="molecule type" value="Genomic_DNA"/>
</dbReference>
<evidence type="ECO:0000313" key="13">
    <source>
        <dbReference type="Proteomes" id="UP000655094"/>
    </source>
</evidence>
<dbReference type="GO" id="GO:0005975">
    <property type="term" value="P:carbohydrate metabolic process"/>
    <property type="evidence" value="ECO:0007669"/>
    <property type="project" value="InterPro"/>
</dbReference>
<evidence type="ECO:0000256" key="5">
    <source>
        <dbReference type="ARBA" id="ARBA00022676"/>
    </source>
</evidence>
<comment type="caution">
    <text evidence="12">The sequence shown here is derived from an EMBL/GenBank/DDBJ whole genome shotgun (WGS) entry which is preliminary data.</text>
</comment>
<evidence type="ECO:0000256" key="6">
    <source>
        <dbReference type="ARBA" id="ARBA00022679"/>
    </source>
</evidence>
<feature type="domain" description="MalQ N-terminal beta-sandwich" evidence="11">
    <location>
        <begin position="55"/>
        <end position="128"/>
    </location>
</feature>
<dbReference type="PANTHER" id="PTHR32438">
    <property type="entry name" value="4-ALPHA-GLUCANOTRANSFERASE DPE1, CHLOROPLASTIC/AMYLOPLASTIC"/>
    <property type="match status" value="1"/>
</dbReference>
<keyword evidence="7 10" id="KW-0119">Carbohydrate metabolism</keyword>
<protein>
    <recommendedName>
        <fullName evidence="4 10">4-alpha-glucanotransferase</fullName>
        <ecNumber evidence="3 10">2.4.1.25</ecNumber>
    </recommendedName>
    <alternativeName>
        <fullName evidence="8 10">Amylomaltase</fullName>
    </alternativeName>
    <alternativeName>
        <fullName evidence="9 10">Disproportionating enzyme</fullName>
    </alternativeName>
</protein>
<keyword evidence="6 10" id="KW-0808">Transferase</keyword>
<dbReference type="EC" id="2.4.1.25" evidence="3 10"/>
<sequence>MESKRLDNAALAAGISPSYINAHGKPQSIAAVTKQRLLDAMHRSTAATKVAVNPLPNVKIFTHGKKMSLPVAGRGEYQWILTTEDGKQYQGKTRGGETLPLPAKLPEGYHSLTLTREERWHCRTIVAPARCYEPQPLKEGKKLWGTCVQLYTLRSEKNWGIGDFGDLRAMLPEIARRGGSFIGLNPIHALYPANPESASPYSPSSRRWLNVIYIDVNAVEDFQRSEEAQAWWQSPATQQALQAARETDDVDYTAVTTLKMTALRMAWKQFSRREDEQMTAFREFVLREGESLYWQAAFDALHAWQVQQDPLRWGWPAAEGLSGYRQPGGESLLR</sequence>
<dbReference type="PANTHER" id="PTHR32438:SF5">
    <property type="entry name" value="4-ALPHA-GLUCANOTRANSFERASE DPE1, CHLOROPLASTIC_AMYLOPLASTIC"/>
    <property type="match status" value="1"/>
</dbReference>
<dbReference type="AlphaFoldDB" id="A0A919HXX1"/>
<evidence type="ECO:0000259" key="11">
    <source>
        <dbReference type="Pfam" id="PF21226"/>
    </source>
</evidence>
<evidence type="ECO:0000256" key="3">
    <source>
        <dbReference type="ARBA" id="ARBA00012560"/>
    </source>
</evidence>
<evidence type="ECO:0000256" key="10">
    <source>
        <dbReference type="RuleBase" id="RU361207"/>
    </source>
</evidence>
<accession>A0A919HXX1</accession>
<dbReference type="InterPro" id="IPR003385">
    <property type="entry name" value="Glyco_hydro_77"/>
</dbReference>
<dbReference type="Gene3D" id="3.20.20.80">
    <property type="entry name" value="Glycosidases"/>
    <property type="match status" value="1"/>
</dbReference>
<evidence type="ECO:0000256" key="9">
    <source>
        <dbReference type="ARBA" id="ARBA00031501"/>
    </source>
</evidence>
<name>A0A919HXX1_KLEPN</name>
<organism evidence="12 13">
    <name type="scientific">Klebsiella pneumoniae</name>
    <dbReference type="NCBI Taxonomy" id="573"/>
    <lineage>
        <taxon>Bacteria</taxon>
        <taxon>Pseudomonadati</taxon>
        <taxon>Pseudomonadota</taxon>
        <taxon>Gammaproteobacteria</taxon>
        <taxon>Enterobacterales</taxon>
        <taxon>Enterobacteriaceae</taxon>
        <taxon>Klebsiella/Raoultella group</taxon>
        <taxon>Klebsiella</taxon>
        <taxon>Klebsiella pneumoniae complex</taxon>
    </lineage>
</organism>
<dbReference type="InterPro" id="IPR017853">
    <property type="entry name" value="GH"/>
</dbReference>
<dbReference type="NCBIfam" id="TIGR00217">
    <property type="entry name" value="malQ"/>
    <property type="match status" value="1"/>
</dbReference>
<evidence type="ECO:0000256" key="1">
    <source>
        <dbReference type="ARBA" id="ARBA00000439"/>
    </source>
</evidence>
<dbReference type="Proteomes" id="UP000655094">
    <property type="component" value="Unassembled WGS sequence"/>
</dbReference>
<comment type="similarity">
    <text evidence="2 10">Belongs to the disproportionating enzyme family.</text>
</comment>
<evidence type="ECO:0000256" key="7">
    <source>
        <dbReference type="ARBA" id="ARBA00023277"/>
    </source>
</evidence>
<dbReference type="SUPFAM" id="SSF51445">
    <property type="entry name" value="(Trans)glycosidases"/>
    <property type="match status" value="1"/>
</dbReference>
<reference evidence="12" key="1">
    <citation type="submission" date="2020-10" db="EMBL/GenBank/DDBJ databases">
        <title>Genome Sequence of ESBL Producing Zambian Clinical Strains.</title>
        <authorList>
            <person name="Shawa M."/>
            <person name="Furuta Y."/>
            <person name="Simbotwe M."/>
            <person name="Mulenga E."/>
            <person name="Mubanga M."/>
            <person name="Mulenga G."/>
            <person name="Kaile C."/>
            <person name="Zorigt T."/>
            <person name="Hang'ombe B."/>
            <person name="Higashi H."/>
        </authorList>
    </citation>
    <scope>NUCLEOTIDE SEQUENCE</scope>
    <source>
        <strain evidence="12">Zam_UTH_09</strain>
    </source>
</reference>
<evidence type="ECO:0000256" key="2">
    <source>
        <dbReference type="ARBA" id="ARBA00005684"/>
    </source>
</evidence>
<gene>
    <name evidence="12" type="ORF">KPZU09_57910</name>
</gene>
<dbReference type="GO" id="GO:0004134">
    <property type="term" value="F:4-alpha-glucanotransferase activity"/>
    <property type="evidence" value="ECO:0007669"/>
    <property type="project" value="UniProtKB-EC"/>
</dbReference>
<evidence type="ECO:0000256" key="4">
    <source>
        <dbReference type="ARBA" id="ARBA00020295"/>
    </source>
</evidence>
<proteinExistence type="inferred from homology"/>
<evidence type="ECO:0000313" key="12">
    <source>
        <dbReference type="EMBL" id="GHK56055.1"/>
    </source>
</evidence>
<dbReference type="Pfam" id="PF02446">
    <property type="entry name" value="Glyco_hydro_77"/>
    <property type="match status" value="1"/>
</dbReference>
<dbReference type="Pfam" id="PF21226">
    <property type="entry name" value="MalQ_N"/>
    <property type="match status" value="1"/>
</dbReference>
<dbReference type="InterPro" id="IPR048458">
    <property type="entry name" value="MalQ_N"/>
</dbReference>
<evidence type="ECO:0000256" key="8">
    <source>
        <dbReference type="ARBA" id="ARBA00031423"/>
    </source>
</evidence>
<comment type="catalytic activity">
    <reaction evidence="1 10">
        <text>Transfers a segment of a (1-&gt;4)-alpha-D-glucan to a new position in an acceptor, which may be glucose or a (1-&gt;4)-alpha-D-glucan.</text>
        <dbReference type="EC" id="2.4.1.25"/>
    </reaction>
</comment>
<keyword evidence="5 10" id="KW-0328">Glycosyltransferase</keyword>